<evidence type="ECO:0000256" key="1">
    <source>
        <dbReference type="ARBA" id="ARBA00001933"/>
    </source>
</evidence>
<protein>
    <submittedName>
        <fullName evidence="5">Threonine aldolase</fullName>
        <ecNumber evidence="5">4.1.2.5</ecNumber>
    </submittedName>
</protein>
<evidence type="ECO:0000259" key="4">
    <source>
        <dbReference type="Pfam" id="PF01212"/>
    </source>
</evidence>
<accession>A0A1Y5P4Z0</accession>
<evidence type="ECO:0000256" key="2">
    <source>
        <dbReference type="ARBA" id="ARBA00006966"/>
    </source>
</evidence>
<dbReference type="SUPFAM" id="SSF53383">
    <property type="entry name" value="PLP-dependent transferases"/>
    <property type="match status" value="1"/>
</dbReference>
<reference evidence="5" key="1">
    <citation type="submission" date="2016-03" db="EMBL/GenBank/DDBJ databases">
        <authorList>
            <person name="Ploux O."/>
        </authorList>
    </citation>
    <scope>NUCLEOTIDE SEQUENCE</scope>
    <source>
        <strain evidence="5">UC10</strain>
    </source>
</reference>
<dbReference type="InterPro" id="IPR015422">
    <property type="entry name" value="PyrdxlP-dep_Trfase_small"/>
</dbReference>
<dbReference type="InterPro" id="IPR001597">
    <property type="entry name" value="ArAA_b-elim_lyase/Thr_aldolase"/>
</dbReference>
<dbReference type="Gene3D" id="3.40.640.10">
    <property type="entry name" value="Type I PLP-dependent aspartate aminotransferase-like (Major domain)"/>
    <property type="match status" value="1"/>
</dbReference>
<name>A0A1Y5P4Z0_9MYCO</name>
<dbReference type="PANTHER" id="PTHR48097:SF5">
    <property type="entry name" value="LOW SPECIFICITY L-THREONINE ALDOLASE"/>
    <property type="match status" value="1"/>
</dbReference>
<comment type="cofactor">
    <cofactor evidence="1">
        <name>pyridoxal 5'-phosphate</name>
        <dbReference type="ChEBI" id="CHEBI:597326"/>
    </cofactor>
</comment>
<organism evidence="5">
    <name type="scientific">uncultured Mycobacterium sp</name>
    <dbReference type="NCBI Taxonomy" id="171292"/>
    <lineage>
        <taxon>Bacteria</taxon>
        <taxon>Bacillati</taxon>
        <taxon>Actinomycetota</taxon>
        <taxon>Actinomycetes</taxon>
        <taxon>Mycobacteriales</taxon>
        <taxon>Mycobacteriaceae</taxon>
        <taxon>Mycobacterium</taxon>
        <taxon>environmental samples</taxon>
    </lineage>
</organism>
<gene>
    <name evidence="5" type="ORF">MHPYR_180009</name>
</gene>
<keyword evidence="5" id="KW-0456">Lyase</keyword>
<dbReference type="Pfam" id="PF01212">
    <property type="entry name" value="Beta_elim_lyase"/>
    <property type="match status" value="1"/>
</dbReference>
<feature type="domain" description="Aromatic amino acid beta-eliminating lyase/threonine aldolase" evidence="4">
    <location>
        <begin position="30"/>
        <end position="315"/>
    </location>
</feature>
<dbReference type="AlphaFoldDB" id="A0A1Y5P4Z0"/>
<dbReference type="InterPro" id="IPR015421">
    <property type="entry name" value="PyrdxlP-dep_Trfase_major"/>
</dbReference>
<evidence type="ECO:0000256" key="3">
    <source>
        <dbReference type="ARBA" id="ARBA00022898"/>
    </source>
</evidence>
<dbReference type="GO" id="GO:0006520">
    <property type="term" value="P:amino acid metabolic process"/>
    <property type="evidence" value="ECO:0007669"/>
    <property type="project" value="InterPro"/>
</dbReference>
<dbReference type="EMBL" id="FLQS01000010">
    <property type="protein sequence ID" value="SBS73717.1"/>
    <property type="molecule type" value="Genomic_DNA"/>
</dbReference>
<dbReference type="InterPro" id="IPR015424">
    <property type="entry name" value="PyrdxlP-dep_Trfase"/>
</dbReference>
<dbReference type="PANTHER" id="PTHR48097">
    <property type="entry name" value="L-THREONINE ALDOLASE-RELATED"/>
    <property type="match status" value="1"/>
</dbReference>
<comment type="similarity">
    <text evidence="2">Belongs to the threonine aldolase family.</text>
</comment>
<keyword evidence="3" id="KW-0663">Pyridoxal phosphate</keyword>
<dbReference type="Gene3D" id="3.90.1150.10">
    <property type="entry name" value="Aspartate Aminotransferase, domain 1"/>
    <property type="match status" value="1"/>
</dbReference>
<dbReference type="GO" id="GO:0004793">
    <property type="term" value="F:threonine aldolase activity"/>
    <property type="evidence" value="ECO:0007669"/>
    <property type="project" value="UniProtKB-EC"/>
</dbReference>
<evidence type="ECO:0000313" key="5">
    <source>
        <dbReference type="EMBL" id="SBS73717.1"/>
    </source>
</evidence>
<dbReference type="EC" id="4.1.2.5" evidence="5"/>
<proteinExistence type="inferred from homology"/>
<sequence length="367" mass="38831">MPRYARDILPDPGRAASSDIMDRVSVSSAFASDNAAPAHPKALEAILATNEGTTTSYGGDPITGRAAGRVKDIFDSPNADVLFAFTGTGANIIALASAVRPWHEILCSDIAHSLLDEAGGPVLVSGASLVALPSDDGIIDPALLDRRITRRGDVHHSQPRIVTITQSTENGRLWQPDTIAEFIDHAHDLDLLVHVDGSRVANAIAALDVAPPQAVGDADIVTIGGTKNGMLFGDAILVRRPEHFTGIEFVQKQIGHLASKHRYVSAQFDAMLADGTWLHAAAHANAMAARLSTGITGLGLHLSSPTEANEVFVDLPAEALAAVREHFAVHSPDPHKPAVRFVCSWATTDDDVDAALHALSEAQDRII</sequence>